<dbReference type="SUPFAM" id="SSF143865">
    <property type="entry name" value="CorA soluble domain-like"/>
    <property type="match status" value="1"/>
</dbReference>
<keyword evidence="4" id="KW-1003">Cell membrane</keyword>
<comment type="similarity">
    <text evidence="2">Belongs to the CorA metal ion transporter (MIT) (TC 1.A.35) family.</text>
</comment>
<keyword evidence="9" id="KW-0406">Ion transport</keyword>
<dbReference type="GO" id="GO:0015087">
    <property type="term" value="F:cobalt ion transmembrane transporter activity"/>
    <property type="evidence" value="ECO:0007669"/>
    <property type="project" value="TreeGrafter"/>
</dbReference>
<gene>
    <name evidence="12" type="ORF">IPH26_06975</name>
</gene>
<keyword evidence="10 11" id="KW-0472">Membrane</keyword>
<evidence type="ECO:0000256" key="8">
    <source>
        <dbReference type="ARBA" id="ARBA00022989"/>
    </source>
</evidence>
<comment type="caution">
    <text evidence="12">The sequence shown here is derived from an EMBL/GenBank/DDBJ whole genome shotgun (WGS) entry which is preliminary data.</text>
</comment>
<evidence type="ECO:0000256" key="10">
    <source>
        <dbReference type="ARBA" id="ARBA00023136"/>
    </source>
</evidence>
<feature type="transmembrane region" description="Helical" evidence="11">
    <location>
        <begin position="312"/>
        <end position="334"/>
    </location>
</feature>
<dbReference type="InterPro" id="IPR045861">
    <property type="entry name" value="CorA_cytoplasmic_dom"/>
</dbReference>
<evidence type="ECO:0000256" key="6">
    <source>
        <dbReference type="ARBA" id="ARBA00022692"/>
    </source>
</evidence>
<proteinExistence type="inferred from homology"/>
<feature type="transmembrane region" description="Helical" evidence="11">
    <location>
        <begin position="278"/>
        <end position="300"/>
    </location>
</feature>
<evidence type="ECO:0000256" key="7">
    <source>
        <dbReference type="ARBA" id="ARBA00022833"/>
    </source>
</evidence>
<dbReference type="Gene3D" id="1.20.58.340">
    <property type="entry name" value="Magnesium transport protein CorA, transmembrane region"/>
    <property type="match status" value="2"/>
</dbReference>
<dbReference type="GO" id="GO:0000287">
    <property type="term" value="F:magnesium ion binding"/>
    <property type="evidence" value="ECO:0007669"/>
    <property type="project" value="TreeGrafter"/>
</dbReference>
<dbReference type="InterPro" id="IPR045863">
    <property type="entry name" value="CorA_TM1_TM2"/>
</dbReference>
<dbReference type="Gene3D" id="3.30.460.20">
    <property type="entry name" value="CorA soluble domain-like"/>
    <property type="match status" value="1"/>
</dbReference>
<keyword evidence="3" id="KW-0813">Transport</keyword>
<organism evidence="12 13">
    <name type="scientific">Candidatus Methylophosphatis roskildensis</name>
    <dbReference type="NCBI Taxonomy" id="2899263"/>
    <lineage>
        <taxon>Bacteria</taxon>
        <taxon>Pseudomonadati</taxon>
        <taxon>Pseudomonadota</taxon>
        <taxon>Betaproteobacteria</taxon>
        <taxon>Nitrosomonadales</taxon>
        <taxon>Sterolibacteriaceae</taxon>
        <taxon>Candidatus Methylophosphatis</taxon>
    </lineage>
</organism>
<dbReference type="Pfam" id="PF01544">
    <property type="entry name" value="CorA"/>
    <property type="match status" value="1"/>
</dbReference>
<keyword evidence="6 11" id="KW-0812">Transmembrane</keyword>
<accession>A0A9D7E4C7</accession>
<evidence type="ECO:0000313" key="12">
    <source>
        <dbReference type="EMBL" id="MBK6972695.1"/>
    </source>
</evidence>
<comment type="subcellular location">
    <subcellularLocation>
        <location evidence="1">Cell membrane</location>
        <topology evidence="1">Multi-pass membrane protein</topology>
    </subcellularLocation>
</comment>
<evidence type="ECO:0000256" key="4">
    <source>
        <dbReference type="ARBA" id="ARBA00022475"/>
    </source>
</evidence>
<evidence type="ECO:0000256" key="2">
    <source>
        <dbReference type="ARBA" id="ARBA00009765"/>
    </source>
</evidence>
<dbReference type="AlphaFoldDB" id="A0A9D7E4C7"/>
<dbReference type="Proteomes" id="UP000807785">
    <property type="component" value="Unassembled WGS sequence"/>
</dbReference>
<evidence type="ECO:0000256" key="11">
    <source>
        <dbReference type="SAM" id="Phobius"/>
    </source>
</evidence>
<dbReference type="PANTHER" id="PTHR46494:SF3">
    <property type="entry name" value="ZINC TRANSPORT PROTEIN ZNTB"/>
    <property type="match status" value="1"/>
</dbReference>
<evidence type="ECO:0000256" key="1">
    <source>
        <dbReference type="ARBA" id="ARBA00004651"/>
    </source>
</evidence>
<reference evidence="12" key="1">
    <citation type="submission" date="2020-10" db="EMBL/GenBank/DDBJ databases">
        <title>Connecting structure to function with the recovery of over 1000 high-quality activated sludge metagenome-assembled genomes encoding full-length rRNA genes using long-read sequencing.</title>
        <authorList>
            <person name="Singleton C.M."/>
            <person name="Petriglieri F."/>
            <person name="Kristensen J.M."/>
            <person name="Kirkegaard R.H."/>
            <person name="Michaelsen T.Y."/>
            <person name="Andersen M.H."/>
            <person name="Karst S.M."/>
            <person name="Dueholm M.S."/>
            <person name="Nielsen P.H."/>
            <person name="Albertsen M."/>
        </authorList>
    </citation>
    <scope>NUCLEOTIDE SEQUENCE</scope>
    <source>
        <strain evidence="12">Bjer_18-Q3-R1-45_BAT3C.347</strain>
    </source>
</reference>
<dbReference type="PANTHER" id="PTHR46494">
    <property type="entry name" value="CORA FAMILY METAL ION TRANSPORTER (EUROFUNG)"/>
    <property type="match status" value="1"/>
</dbReference>
<dbReference type="SUPFAM" id="SSF144083">
    <property type="entry name" value="Magnesium transport protein CorA, transmembrane region"/>
    <property type="match status" value="1"/>
</dbReference>
<protein>
    <submittedName>
        <fullName evidence="12">Transporter</fullName>
    </submittedName>
</protein>
<evidence type="ECO:0000313" key="13">
    <source>
        <dbReference type="Proteomes" id="UP000807785"/>
    </source>
</evidence>
<sequence length="338" mass="37477">MKAAEISYGSDPSGLICGYAFGADHGVRPIDSDTALDWLQGAHDPASREFVWLHFSLGNSSTEKWLQDHLPIPEHYFETLREGPGSTRIEQADDCLIAVINDVLFDFSFEPSQIATLWMCVHRRFVVSARLHPLRSIDRLRVSVKAGEPFASPASLLTHLLRDQADVLQLIARDATIRVDLIEDNLLAGHGETKRSALGSLRRVFVRLRRLLAPEPGALFRLLNRPPSWFDEDGIQELRSATEEFSAVLNDLSALQERTKLLQEEIGARTTEQTNRSVFLLTMVTVLALPINIIAGLLGMNVGGVPLAQDPGGFWVILAIIATFTAIAGWFAFLSQRD</sequence>
<keyword evidence="7" id="KW-0862">Zinc</keyword>
<dbReference type="GO" id="GO:0015095">
    <property type="term" value="F:magnesium ion transmembrane transporter activity"/>
    <property type="evidence" value="ECO:0007669"/>
    <property type="project" value="TreeGrafter"/>
</dbReference>
<keyword evidence="8 11" id="KW-1133">Transmembrane helix</keyword>
<dbReference type="InterPro" id="IPR002523">
    <property type="entry name" value="MgTranspt_CorA/ZnTranspt_ZntB"/>
</dbReference>
<evidence type="ECO:0000256" key="9">
    <source>
        <dbReference type="ARBA" id="ARBA00023065"/>
    </source>
</evidence>
<keyword evidence="5" id="KW-0997">Cell inner membrane</keyword>
<evidence type="ECO:0000256" key="5">
    <source>
        <dbReference type="ARBA" id="ARBA00022519"/>
    </source>
</evidence>
<evidence type="ECO:0000256" key="3">
    <source>
        <dbReference type="ARBA" id="ARBA00022448"/>
    </source>
</evidence>
<dbReference type="CDD" id="cd12834">
    <property type="entry name" value="ZntB_u1"/>
    <property type="match status" value="1"/>
</dbReference>
<dbReference type="EMBL" id="JADJEV010000003">
    <property type="protein sequence ID" value="MBK6972695.1"/>
    <property type="molecule type" value="Genomic_DNA"/>
</dbReference>
<name>A0A9D7E4C7_9PROT</name>
<dbReference type="GO" id="GO:0050897">
    <property type="term" value="F:cobalt ion binding"/>
    <property type="evidence" value="ECO:0007669"/>
    <property type="project" value="TreeGrafter"/>
</dbReference>
<dbReference type="GO" id="GO:0005886">
    <property type="term" value="C:plasma membrane"/>
    <property type="evidence" value="ECO:0007669"/>
    <property type="project" value="UniProtKB-SubCell"/>
</dbReference>